<evidence type="ECO:0000313" key="3">
    <source>
        <dbReference type="Proteomes" id="UP001221142"/>
    </source>
</evidence>
<organism evidence="2 3">
    <name type="scientific">Roridomyces roridus</name>
    <dbReference type="NCBI Taxonomy" id="1738132"/>
    <lineage>
        <taxon>Eukaryota</taxon>
        <taxon>Fungi</taxon>
        <taxon>Dikarya</taxon>
        <taxon>Basidiomycota</taxon>
        <taxon>Agaricomycotina</taxon>
        <taxon>Agaricomycetes</taxon>
        <taxon>Agaricomycetidae</taxon>
        <taxon>Agaricales</taxon>
        <taxon>Marasmiineae</taxon>
        <taxon>Mycenaceae</taxon>
        <taxon>Roridomyces</taxon>
    </lineage>
</organism>
<accession>A0AAD7FJ61</accession>
<feature type="region of interest" description="Disordered" evidence="1">
    <location>
        <begin position="31"/>
        <end position="126"/>
    </location>
</feature>
<dbReference type="EMBL" id="JARKIF010000011">
    <property type="protein sequence ID" value="KAJ7627229.1"/>
    <property type="molecule type" value="Genomic_DNA"/>
</dbReference>
<feature type="compositionally biased region" description="Polar residues" evidence="1">
    <location>
        <begin position="54"/>
        <end position="65"/>
    </location>
</feature>
<sequence>MPSASSESPNGLSPAERSRLVRSTRKLQALLGETPQVIQSAVLGATHPPWEAEPSSTPHSSTARARTTARPLPSSLVLADSTTDPRPRLELHKYALSLPSPPPTPLSPTSSIALNTPPSSLSRSLSAKDMRRHHVAKLARTLGENVAPTLVAEDPASVPVDISSGIGNVLRRPSATGRCRPSCRRPGLSSCMSSSAVLTGAAAALVRQDDGGRNAVPILVPLKLTPPSPPMSRVVLPLPVSEFPAPSSSRAVEEKSDPLTPTDEKEPRAKKSGSRRRKERDWSGEWNVEMRDVAKQLRALKG</sequence>
<dbReference type="AlphaFoldDB" id="A0AAD7FJ61"/>
<feature type="compositionally biased region" description="Basic and acidic residues" evidence="1">
    <location>
        <begin position="251"/>
        <end position="269"/>
    </location>
</feature>
<evidence type="ECO:0000313" key="2">
    <source>
        <dbReference type="EMBL" id="KAJ7627229.1"/>
    </source>
</evidence>
<feature type="compositionally biased region" description="Polar residues" evidence="1">
    <location>
        <begin position="112"/>
        <end position="125"/>
    </location>
</feature>
<comment type="caution">
    <text evidence="2">The sequence shown here is derived from an EMBL/GenBank/DDBJ whole genome shotgun (WGS) entry which is preliminary data.</text>
</comment>
<dbReference type="Proteomes" id="UP001221142">
    <property type="component" value="Unassembled WGS sequence"/>
</dbReference>
<proteinExistence type="predicted"/>
<feature type="region of interest" description="Disordered" evidence="1">
    <location>
        <begin position="243"/>
        <end position="286"/>
    </location>
</feature>
<reference evidence="2" key="1">
    <citation type="submission" date="2023-03" db="EMBL/GenBank/DDBJ databases">
        <title>Massive genome expansion in bonnet fungi (Mycena s.s.) driven by repeated elements and novel gene families across ecological guilds.</title>
        <authorList>
            <consortium name="Lawrence Berkeley National Laboratory"/>
            <person name="Harder C.B."/>
            <person name="Miyauchi S."/>
            <person name="Viragh M."/>
            <person name="Kuo A."/>
            <person name="Thoen E."/>
            <person name="Andreopoulos B."/>
            <person name="Lu D."/>
            <person name="Skrede I."/>
            <person name="Drula E."/>
            <person name="Henrissat B."/>
            <person name="Morin E."/>
            <person name="Kohler A."/>
            <person name="Barry K."/>
            <person name="LaButti K."/>
            <person name="Morin E."/>
            <person name="Salamov A."/>
            <person name="Lipzen A."/>
            <person name="Mereny Z."/>
            <person name="Hegedus B."/>
            <person name="Baldrian P."/>
            <person name="Stursova M."/>
            <person name="Weitz H."/>
            <person name="Taylor A."/>
            <person name="Grigoriev I.V."/>
            <person name="Nagy L.G."/>
            <person name="Martin F."/>
            <person name="Kauserud H."/>
        </authorList>
    </citation>
    <scope>NUCLEOTIDE SEQUENCE</scope>
    <source>
        <strain evidence="2">9284</strain>
    </source>
</reference>
<evidence type="ECO:0000256" key="1">
    <source>
        <dbReference type="SAM" id="MobiDB-lite"/>
    </source>
</evidence>
<name>A0AAD7FJ61_9AGAR</name>
<gene>
    <name evidence="2" type="ORF">FB45DRAFT_1082439</name>
</gene>
<keyword evidence="3" id="KW-1185">Reference proteome</keyword>
<protein>
    <submittedName>
        <fullName evidence="2">Uncharacterized protein</fullName>
    </submittedName>
</protein>
<feature type="compositionally biased region" description="Basic and acidic residues" evidence="1">
    <location>
        <begin position="83"/>
        <end position="93"/>
    </location>
</feature>